<gene>
    <name evidence="2" type="ORF">METZ01_LOCUS431071</name>
</gene>
<keyword evidence="1" id="KW-0472">Membrane</keyword>
<accession>A0A382Y4F1</accession>
<sequence length="154" mass="17075">MDKRITLPLLTIITLAAAVLRFYDINVIPPGLHYDIAANTILVEDIAFRGFRPAFISAYTGKEVLFFYSAAAIFKIIGSSVFALKVTAAIWGIITVPITFFAIRQVLNHHRHSRFVAILVATFVAFSFTHLVWSRFGLRAITQPAIQALAIGLL</sequence>
<dbReference type="EMBL" id="UINC01172904">
    <property type="protein sequence ID" value="SVD78217.1"/>
    <property type="molecule type" value="Genomic_DNA"/>
</dbReference>
<feature type="transmembrane region" description="Helical" evidence="1">
    <location>
        <begin position="82"/>
        <end position="103"/>
    </location>
</feature>
<organism evidence="2">
    <name type="scientific">marine metagenome</name>
    <dbReference type="NCBI Taxonomy" id="408172"/>
    <lineage>
        <taxon>unclassified sequences</taxon>
        <taxon>metagenomes</taxon>
        <taxon>ecological metagenomes</taxon>
    </lineage>
</organism>
<reference evidence="2" key="1">
    <citation type="submission" date="2018-05" db="EMBL/GenBank/DDBJ databases">
        <authorList>
            <person name="Lanie J.A."/>
            <person name="Ng W.-L."/>
            <person name="Kazmierczak K.M."/>
            <person name="Andrzejewski T.M."/>
            <person name="Davidsen T.M."/>
            <person name="Wayne K.J."/>
            <person name="Tettelin H."/>
            <person name="Glass J.I."/>
            <person name="Rusch D."/>
            <person name="Podicherti R."/>
            <person name="Tsui H.-C.T."/>
            <person name="Winkler M.E."/>
        </authorList>
    </citation>
    <scope>NUCLEOTIDE SEQUENCE</scope>
</reference>
<feature type="non-terminal residue" evidence="2">
    <location>
        <position position="154"/>
    </location>
</feature>
<evidence type="ECO:0000256" key="1">
    <source>
        <dbReference type="SAM" id="Phobius"/>
    </source>
</evidence>
<evidence type="ECO:0008006" key="3">
    <source>
        <dbReference type="Google" id="ProtNLM"/>
    </source>
</evidence>
<evidence type="ECO:0000313" key="2">
    <source>
        <dbReference type="EMBL" id="SVD78217.1"/>
    </source>
</evidence>
<name>A0A382Y4F1_9ZZZZ</name>
<protein>
    <recommendedName>
        <fullName evidence="3">Glycosyltransferase RgtA/B/C/D-like domain-containing protein</fullName>
    </recommendedName>
</protein>
<keyword evidence="1" id="KW-1133">Transmembrane helix</keyword>
<keyword evidence="1" id="KW-0812">Transmembrane</keyword>
<feature type="transmembrane region" description="Helical" evidence="1">
    <location>
        <begin position="115"/>
        <end position="133"/>
    </location>
</feature>
<dbReference type="AlphaFoldDB" id="A0A382Y4F1"/>
<proteinExistence type="predicted"/>